<reference evidence="6" key="1">
    <citation type="journal article" date="2014" name="BMC Genomics">
        <title>Characterizing the developmental transcriptome of the oriental fruit fly, Bactrocera dorsalis (Diptera: Tephritidae) through comparative genomic analysis with Drosophila melanogaster utilizing modENCODE datasets.</title>
        <authorList>
            <person name="Geib S.M."/>
            <person name="Calla B."/>
            <person name="Hall B."/>
            <person name="Hou S."/>
            <person name="Manoukis N.C."/>
        </authorList>
    </citation>
    <scope>NUCLEOTIDE SEQUENCE</scope>
    <source>
        <strain evidence="6">Punador</strain>
    </source>
</reference>
<dbReference type="GO" id="GO:0016042">
    <property type="term" value="P:lipid catabolic process"/>
    <property type="evidence" value="ECO:0007669"/>
    <property type="project" value="TreeGrafter"/>
</dbReference>
<dbReference type="AlphaFoldDB" id="A0A034VLB9"/>
<sequence length="342" mass="38650">MFKAVKIKSRLLMGLKTAHADLTIAKLIHFYGPTYADSNIFNIDDYKSMLEDSNFSKTKNTVLYIHGYLEDADIESVHVIVDAYLQRNDVNIIILDWGELANGNYMFDAVVNCKQLASVLARNLIAMFEMGLDIDKFHIVGHSLGGQMAGIIGREVYRRNGKTKKLPRLSALDPAFPLFYGTFSYHLSKHDAEFVDVIHTDAWIYGAPVSTGTADFWPNGGTTLQPGCPKRNYKLLSDNDLSSHRRSWWFWAESVKKEFPHQFYAVKAKNWADFKNGKYVDNEEQRVVMGHDCPTNITGDYYLQTNGIQPYARDIAGITYVHPAKLVGNSTTENEGVEPSKT</sequence>
<dbReference type="KEGG" id="bdr:105225637"/>
<dbReference type="Pfam" id="PF00151">
    <property type="entry name" value="Lipase"/>
    <property type="match status" value="1"/>
</dbReference>
<dbReference type="GO" id="GO:0005615">
    <property type="term" value="C:extracellular space"/>
    <property type="evidence" value="ECO:0007669"/>
    <property type="project" value="TreeGrafter"/>
</dbReference>
<dbReference type="OrthoDB" id="199913at2759"/>
<comment type="subcellular location">
    <subcellularLocation>
        <location evidence="1">Secreted</location>
    </subcellularLocation>
</comment>
<accession>A0A034VLB9</accession>
<feature type="domain" description="Lipase" evidence="5">
    <location>
        <begin position="38"/>
        <end position="311"/>
    </location>
</feature>
<dbReference type="PANTHER" id="PTHR11610:SF37">
    <property type="entry name" value="GH01208P"/>
    <property type="match status" value="1"/>
</dbReference>
<dbReference type="Gene3D" id="3.40.50.1820">
    <property type="entry name" value="alpha/beta hydrolase"/>
    <property type="match status" value="1"/>
</dbReference>
<dbReference type="InterPro" id="IPR033906">
    <property type="entry name" value="Lipase_N"/>
</dbReference>
<dbReference type="InterPro" id="IPR000734">
    <property type="entry name" value="TAG_lipase"/>
</dbReference>
<evidence type="ECO:0000256" key="4">
    <source>
        <dbReference type="RuleBase" id="RU004262"/>
    </source>
</evidence>
<proteinExistence type="inferred from homology"/>
<dbReference type="InterPro" id="IPR013818">
    <property type="entry name" value="Lipase"/>
</dbReference>
<comment type="similarity">
    <text evidence="2 4">Belongs to the AB hydrolase superfamily. Lipase family.</text>
</comment>
<evidence type="ECO:0000313" key="6">
    <source>
        <dbReference type="EMBL" id="JAC43239.1"/>
    </source>
</evidence>
<organism evidence="6">
    <name type="scientific">Bactrocera dorsalis</name>
    <name type="common">Oriental fruit fly</name>
    <name type="synonym">Dacus dorsalis</name>
    <dbReference type="NCBI Taxonomy" id="27457"/>
    <lineage>
        <taxon>Eukaryota</taxon>
        <taxon>Metazoa</taxon>
        <taxon>Ecdysozoa</taxon>
        <taxon>Arthropoda</taxon>
        <taxon>Hexapoda</taxon>
        <taxon>Insecta</taxon>
        <taxon>Pterygota</taxon>
        <taxon>Neoptera</taxon>
        <taxon>Endopterygota</taxon>
        <taxon>Diptera</taxon>
        <taxon>Brachycera</taxon>
        <taxon>Muscomorpha</taxon>
        <taxon>Tephritoidea</taxon>
        <taxon>Tephritidae</taxon>
        <taxon>Bactrocera</taxon>
        <taxon>Bactrocera</taxon>
    </lineage>
</organism>
<dbReference type="RefSeq" id="XP_011202492.2">
    <property type="nucleotide sequence ID" value="XM_011204190.3"/>
</dbReference>
<dbReference type="CDD" id="cd00707">
    <property type="entry name" value="Pancreat_lipase_like"/>
    <property type="match status" value="1"/>
</dbReference>
<evidence type="ECO:0000256" key="3">
    <source>
        <dbReference type="ARBA" id="ARBA00022525"/>
    </source>
</evidence>
<evidence type="ECO:0000256" key="2">
    <source>
        <dbReference type="ARBA" id="ARBA00010701"/>
    </source>
</evidence>
<dbReference type="PANTHER" id="PTHR11610">
    <property type="entry name" value="LIPASE"/>
    <property type="match status" value="1"/>
</dbReference>
<dbReference type="FunFam" id="3.40.50.1820:FF:000122">
    <property type="entry name" value="Vitellogenin-3-like Protein"/>
    <property type="match status" value="1"/>
</dbReference>
<evidence type="ECO:0000259" key="5">
    <source>
        <dbReference type="Pfam" id="PF00151"/>
    </source>
</evidence>
<gene>
    <name evidence="6" type="primary">LIPHA</name>
</gene>
<dbReference type="InterPro" id="IPR029058">
    <property type="entry name" value="AB_hydrolase_fold"/>
</dbReference>
<protein>
    <submittedName>
        <fullName evidence="6">Lipase member H-A</fullName>
    </submittedName>
</protein>
<dbReference type="GO" id="GO:0017171">
    <property type="term" value="F:serine hydrolase activity"/>
    <property type="evidence" value="ECO:0007669"/>
    <property type="project" value="TreeGrafter"/>
</dbReference>
<evidence type="ECO:0000256" key="1">
    <source>
        <dbReference type="ARBA" id="ARBA00004613"/>
    </source>
</evidence>
<name>A0A034VLB9_BACDO</name>
<dbReference type="GO" id="GO:0016298">
    <property type="term" value="F:lipase activity"/>
    <property type="evidence" value="ECO:0007669"/>
    <property type="project" value="InterPro"/>
</dbReference>
<dbReference type="SUPFAM" id="SSF53474">
    <property type="entry name" value="alpha/beta-Hydrolases"/>
    <property type="match status" value="1"/>
</dbReference>
<dbReference type="EMBL" id="GAKP01015713">
    <property type="protein sequence ID" value="JAC43239.1"/>
    <property type="molecule type" value="Transcribed_RNA"/>
</dbReference>
<keyword evidence="3" id="KW-0964">Secreted</keyword>